<keyword evidence="1" id="KW-0472">Membrane</keyword>
<dbReference type="AlphaFoldDB" id="A0A0B0PRP7"/>
<reference evidence="3" key="1">
    <citation type="submission" date="2014-09" db="EMBL/GenBank/DDBJ databases">
        <authorList>
            <person name="Mudge J."/>
            <person name="Ramaraj T."/>
            <person name="Lindquist I.E."/>
            <person name="Bharti A.K."/>
            <person name="Sundararajan A."/>
            <person name="Cameron C.T."/>
            <person name="Woodward J.E."/>
            <person name="May G.D."/>
            <person name="Brubaker C."/>
            <person name="Broadhvest J."/>
            <person name="Wilkins T.A."/>
        </authorList>
    </citation>
    <scope>NUCLEOTIDE SEQUENCE</scope>
    <source>
        <strain evidence="3">cv. AKA8401</strain>
    </source>
</reference>
<gene>
    <name evidence="2" type="ORF">F383_16218</name>
</gene>
<keyword evidence="1" id="KW-1133">Transmembrane helix</keyword>
<dbReference type="EMBL" id="KN441347">
    <property type="protein sequence ID" value="KHG27517.1"/>
    <property type="molecule type" value="Genomic_DNA"/>
</dbReference>
<dbReference type="Proteomes" id="UP000032142">
    <property type="component" value="Unassembled WGS sequence"/>
</dbReference>
<keyword evidence="1" id="KW-0812">Transmembrane</keyword>
<accession>A0A0B0PRP7</accession>
<keyword evidence="3" id="KW-1185">Reference proteome</keyword>
<evidence type="ECO:0000256" key="1">
    <source>
        <dbReference type="SAM" id="Phobius"/>
    </source>
</evidence>
<evidence type="ECO:0000313" key="2">
    <source>
        <dbReference type="EMBL" id="KHG27517.1"/>
    </source>
</evidence>
<feature type="transmembrane region" description="Helical" evidence="1">
    <location>
        <begin position="6"/>
        <end position="25"/>
    </location>
</feature>
<organism evidence="2 3">
    <name type="scientific">Gossypium arboreum</name>
    <name type="common">Tree cotton</name>
    <name type="synonym">Gossypium nanking</name>
    <dbReference type="NCBI Taxonomy" id="29729"/>
    <lineage>
        <taxon>Eukaryota</taxon>
        <taxon>Viridiplantae</taxon>
        <taxon>Streptophyta</taxon>
        <taxon>Embryophyta</taxon>
        <taxon>Tracheophyta</taxon>
        <taxon>Spermatophyta</taxon>
        <taxon>Magnoliopsida</taxon>
        <taxon>eudicotyledons</taxon>
        <taxon>Gunneridae</taxon>
        <taxon>Pentapetalae</taxon>
        <taxon>rosids</taxon>
        <taxon>malvids</taxon>
        <taxon>Malvales</taxon>
        <taxon>Malvaceae</taxon>
        <taxon>Malvoideae</taxon>
        <taxon>Gossypium</taxon>
    </lineage>
</organism>
<name>A0A0B0PRP7_GOSAR</name>
<evidence type="ECO:0000313" key="3">
    <source>
        <dbReference type="Proteomes" id="UP000032142"/>
    </source>
</evidence>
<protein>
    <submittedName>
        <fullName evidence="2">Uncharacterized protein</fullName>
    </submittedName>
</protein>
<proteinExistence type="predicted"/>
<sequence>MPFVPIAAYATVVYILTGVAISPFLDIVHSNTVNTEFVFL</sequence>